<reference evidence="1" key="1">
    <citation type="submission" date="2024-01" db="EMBL/GenBank/DDBJ databases">
        <title>Sequencing the genomes of a sandfly, Sergentomyia squamirostris, and its two endosymbionts.</title>
        <authorList>
            <person name="Itokawa K."/>
            <person name="Sanjoba C."/>
        </authorList>
    </citation>
    <scope>NUCLEOTIDE SEQUENCE</scope>
    <source>
        <strain evidence="1">RiSSQ</strain>
    </source>
</reference>
<proteinExistence type="predicted"/>
<dbReference type="InterPro" id="IPR009367">
    <property type="entry name" value="Elm1-like"/>
</dbReference>
<organism evidence="1">
    <name type="scientific">Candidatus Tisiphia endosymbiont of Sergentomyia squamirostris</name>
    <dbReference type="NCBI Taxonomy" id="3113639"/>
    <lineage>
        <taxon>Bacteria</taxon>
        <taxon>Pseudomonadati</taxon>
        <taxon>Pseudomonadota</taxon>
        <taxon>Alphaproteobacteria</taxon>
        <taxon>Rickettsiales</taxon>
        <taxon>Rickettsiaceae</taxon>
        <taxon>Rickettsieae</taxon>
        <taxon>Candidatus Tisiphia</taxon>
    </lineage>
</organism>
<dbReference type="EMBL" id="AP029170">
    <property type="protein sequence ID" value="BFD46111.1"/>
    <property type="molecule type" value="Genomic_DNA"/>
</dbReference>
<sequence length="346" mass="38967">MIDTTKPKIWVLTDSSVGNANQAIALAENIKLGYELKPIEYNFWGNLPNFLLRFSPIHVKKGLLQSWEIITDRQGFPDLIISAGRRTASLASYLKDKSNGRIKIVQIMHPNLPLKQFDLIILPHHDKVSKEELNMYSSDLSILRITGALNNVQAKIQDGGIELRKNYPKLGKFISVIIGGNSKNYTFTDDNARQIATILSNLIQKSKEYSLFISFSRRTPNSAKEIIKNNVSSSAIIYDPTEENAKPNPYFGMLSQADYIISTADSISMCSEAASTGKPLYIFCPNNFKLPKHLSFIQKLIELGIAKILDESVTQLEQYNYVPLNEVEKIANIIANRIVSKNWIRS</sequence>
<dbReference type="PANTHER" id="PTHR33986:SF15">
    <property type="entry name" value="MITOCHONDRIAL FISSION PROTEIN ELM1"/>
    <property type="match status" value="1"/>
</dbReference>
<protein>
    <submittedName>
        <fullName evidence="1">Mitochondrial fission ELM1 family protein</fullName>
    </submittedName>
</protein>
<dbReference type="Pfam" id="PF06258">
    <property type="entry name" value="Mito_fiss_Elm1"/>
    <property type="match status" value="1"/>
</dbReference>
<gene>
    <name evidence="1" type="ORF">DMENIID0002_07570</name>
</gene>
<evidence type="ECO:0000313" key="1">
    <source>
        <dbReference type="EMBL" id="BFD46111.1"/>
    </source>
</evidence>
<name>A0AAT9G8G9_9RICK</name>
<dbReference type="SUPFAM" id="SSF53756">
    <property type="entry name" value="UDP-Glycosyltransferase/glycogen phosphorylase"/>
    <property type="match status" value="1"/>
</dbReference>
<dbReference type="AlphaFoldDB" id="A0AAT9G8G9"/>
<accession>A0AAT9G8G9</accession>
<dbReference type="PANTHER" id="PTHR33986">
    <property type="entry name" value="OS02G0535700 PROTEIN"/>
    <property type="match status" value="1"/>
</dbReference>